<dbReference type="PANTHER" id="PTHR42811">
    <property type="entry name" value="SERINE ACETYLTRANSFERASE"/>
    <property type="match status" value="1"/>
</dbReference>
<dbReference type="InterPro" id="IPR011004">
    <property type="entry name" value="Trimer_LpxA-like_sf"/>
</dbReference>
<dbReference type="InterPro" id="IPR042122">
    <property type="entry name" value="Ser_AcTrfase_N_sf"/>
</dbReference>
<dbReference type="Gene3D" id="2.160.10.10">
    <property type="entry name" value="Hexapeptide repeat proteins"/>
    <property type="match status" value="1"/>
</dbReference>
<keyword evidence="1" id="KW-0028">Amino-acid biosynthesis</keyword>
<keyword evidence="5" id="KW-1185">Reference proteome</keyword>
<dbReference type="InterPro" id="IPR045304">
    <property type="entry name" value="LbH_SAT"/>
</dbReference>
<evidence type="ECO:0000313" key="5">
    <source>
        <dbReference type="Proteomes" id="UP001595526"/>
    </source>
</evidence>
<comment type="caution">
    <text evidence="4">The sequence shown here is derived from an EMBL/GenBank/DDBJ whole genome shotgun (WGS) entry which is preliminary data.</text>
</comment>
<proteinExistence type="predicted"/>
<accession>A0ABV7JLV4</accession>
<dbReference type="EC" id="2.3.1.30" evidence="4"/>
<dbReference type="GO" id="GO:0009001">
    <property type="term" value="F:serine O-acetyltransferase activity"/>
    <property type="evidence" value="ECO:0007669"/>
    <property type="project" value="UniProtKB-EC"/>
</dbReference>
<dbReference type="Proteomes" id="UP001595526">
    <property type="component" value="Unassembled WGS sequence"/>
</dbReference>
<organism evidence="4 5">
    <name type="scientific">Parapedobacter deserti</name>
    <dbReference type="NCBI Taxonomy" id="1912957"/>
    <lineage>
        <taxon>Bacteria</taxon>
        <taxon>Pseudomonadati</taxon>
        <taxon>Bacteroidota</taxon>
        <taxon>Sphingobacteriia</taxon>
        <taxon>Sphingobacteriales</taxon>
        <taxon>Sphingobacteriaceae</taxon>
        <taxon>Parapedobacter</taxon>
    </lineage>
</organism>
<dbReference type="Gene3D" id="1.10.3130.10">
    <property type="entry name" value="serine acetyltransferase, domain 1"/>
    <property type="match status" value="1"/>
</dbReference>
<evidence type="ECO:0000256" key="3">
    <source>
        <dbReference type="ARBA" id="ARBA00023315"/>
    </source>
</evidence>
<dbReference type="CDD" id="cd03354">
    <property type="entry name" value="LbH_SAT"/>
    <property type="match status" value="1"/>
</dbReference>
<dbReference type="EMBL" id="JBHRTA010000030">
    <property type="protein sequence ID" value="MFC3197803.1"/>
    <property type="molecule type" value="Genomic_DNA"/>
</dbReference>
<evidence type="ECO:0000256" key="2">
    <source>
        <dbReference type="ARBA" id="ARBA00022679"/>
    </source>
</evidence>
<dbReference type="RefSeq" id="WP_379021844.1">
    <property type="nucleotide sequence ID" value="NZ_JBHRTA010000030.1"/>
</dbReference>
<sequence length="270" mass="29443">MNDAFLNHLHDKQRGIMNVPPNNVIAAWALGLLDLLFPERQTHPDRTVAELKAQFVHSERELVGILNRTKACEDCNNGLVAKQFFGSLPELRRIMYTDAAAIFSGDPAAVSEFEVIRTYPGFLAIALYRLAHALIILEVPLLPRILTEFGHSQTGIDIHPGAVIGEHFCIDHGTGVVIGETAVIGNHVKVYQGVTLGAMSVEKFLANRKRHPTIEDGVVIYAGATILGGDTVIGHDSVIGGNVWLTSSIPPYSTVYHQPTMKIVDSKTAH</sequence>
<evidence type="ECO:0000256" key="1">
    <source>
        <dbReference type="ARBA" id="ARBA00022605"/>
    </source>
</evidence>
<evidence type="ECO:0000313" key="4">
    <source>
        <dbReference type="EMBL" id="MFC3197803.1"/>
    </source>
</evidence>
<reference evidence="5" key="1">
    <citation type="journal article" date="2019" name="Int. J. Syst. Evol. Microbiol.">
        <title>The Global Catalogue of Microorganisms (GCM) 10K type strain sequencing project: providing services to taxonomists for standard genome sequencing and annotation.</title>
        <authorList>
            <consortium name="The Broad Institute Genomics Platform"/>
            <consortium name="The Broad Institute Genome Sequencing Center for Infectious Disease"/>
            <person name="Wu L."/>
            <person name="Ma J."/>
        </authorList>
    </citation>
    <scope>NUCLEOTIDE SEQUENCE [LARGE SCALE GENOMIC DNA]</scope>
    <source>
        <strain evidence="5">KCTC 52416</strain>
    </source>
</reference>
<gene>
    <name evidence="4" type="ORF">ACFOET_09280</name>
</gene>
<name>A0ABV7JLV4_9SPHI</name>
<dbReference type="SUPFAM" id="SSF51161">
    <property type="entry name" value="Trimeric LpxA-like enzymes"/>
    <property type="match status" value="1"/>
</dbReference>
<keyword evidence="2 4" id="KW-0808">Transferase</keyword>
<protein>
    <submittedName>
        <fullName evidence="4">Serine O-acetyltransferase</fullName>
        <ecNumber evidence="4">2.3.1.30</ecNumber>
    </submittedName>
</protein>
<keyword evidence="3 4" id="KW-0012">Acyltransferase</keyword>